<evidence type="ECO:0000256" key="6">
    <source>
        <dbReference type="ARBA" id="ARBA00023242"/>
    </source>
</evidence>
<protein>
    <recommendedName>
        <fullName evidence="8">RRM domain-containing protein</fullName>
    </recommendedName>
</protein>
<dbReference type="PANTHER" id="PTHR47330:SF1">
    <property type="entry name" value="POLY(U)-BINDING-SPLICING FACTOR PUF60"/>
    <property type="match status" value="1"/>
</dbReference>
<dbReference type="SUPFAM" id="SSF54928">
    <property type="entry name" value="RNA-binding domain, RBD"/>
    <property type="match status" value="2"/>
</dbReference>
<evidence type="ECO:0000313" key="10">
    <source>
        <dbReference type="Proteomes" id="UP000007875"/>
    </source>
</evidence>
<dbReference type="Gene3D" id="3.30.70.330">
    <property type="match status" value="3"/>
</dbReference>
<dbReference type="GO" id="GO:0071011">
    <property type="term" value="C:precatalytic spliceosome"/>
    <property type="evidence" value="ECO:0007669"/>
    <property type="project" value="TreeGrafter"/>
</dbReference>
<keyword evidence="4 7" id="KW-0694">RNA-binding</keyword>
<name>H2YAK9_CIOSA</name>
<feature type="domain" description="RRM" evidence="8">
    <location>
        <begin position="38"/>
        <end position="119"/>
    </location>
</feature>
<dbReference type="InterPro" id="IPR051974">
    <property type="entry name" value="PUF60_regulator"/>
</dbReference>
<evidence type="ECO:0000256" key="5">
    <source>
        <dbReference type="ARBA" id="ARBA00023187"/>
    </source>
</evidence>
<dbReference type="PANTHER" id="PTHR47330">
    <property type="entry name" value="POLY(U)-BINDING-SPLICING FACTOR PUF60-B-RELATED"/>
    <property type="match status" value="1"/>
</dbReference>
<keyword evidence="10" id="KW-1185">Reference proteome</keyword>
<dbReference type="Pfam" id="PF00076">
    <property type="entry name" value="RRM_1"/>
    <property type="match status" value="2"/>
</dbReference>
<evidence type="ECO:0000313" key="9">
    <source>
        <dbReference type="Ensembl" id="ENSCSAVP00000002357.1"/>
    </source>
</evidence>
<dbReference type="Proteomes" id="UP000007875">
    <property type="component" value="Unassembled WGS sequence"/>
</dbReference>
<dbReference type="InterPro" id="IPR034211">
    <property type="entry name" value="PUF60_RRM2"/>
</dbReference>
<keyword evidence="6" id="KW-0539">Nucleus</keyword>
<dbReference type="InterPro" id="IPR035979">
    <property type="entry name" value="RBD_domain_sf"/>
</dbReference>
<dbReference type="AlphaFoldDB" id="H2YAK9"/>
<dbReference type="FunFam" id="3.30.70.330:FF:000382">
    <property type="entry name" value="G-patch domain-containing protein"/>
    <property type="match status" value="1"/>
</dbReference>
<dbReference type="GO" id="GO:0000380">
    <property type="term" value="P:alternative mRNA splicing, via spliceosome"/>
    <property type="evidence" value="ECO:0007669"/>
    <property type="project" value="TreeGrafter"/>
</dbReference>
<evidence type="ECO:0000256" key="1">
    <source>
        <dbReference type="ARBA" id="ARBA00004123"/>
    </source>
</evidence>
<evidence type="ECO:0000256" key="7">
    <source>
        <dbReference type="PROSITE-ProRule" id="PRU00176"/>
    </source>
</evidence>
<dbReference type="InterPro" id="IPR000504">
    <property type="entry name" value="RRM_dom"/>
</dbReference>
<evidence type="ECO:0000256" key="4">
    <source>
        <dbReference type="ARBA" id="ARBA00022884"/>
    </source>
</evidence>
<dbReference type="InterPro" id="IPR006532">
    <property type="entry name" value="PUF60-like"/>
</dbReference>
<organism evidence="9 10">
    <name type="scientific">Ciona savignyi</name>
    <name type="common">Pacific transparent sea squirt</name>
    <dbReference type="NCBI Taxonomy" id="51511"/>
    <lineage>
        <taxon>Eukaryota</taxon>
        <taxon>Metazoa</taxon>
        <taxon>Chordata</taxon>
        <taxon>Tunicata</taxon>
        <taxon>Ascidiacea</taxon>
        <taxon>Phlebobranchia</taxon>
        <taxon>Cionidae</taxon>
        <taxon>Ciona</taxon>
    </lineage>
</organism>
<feature type="domain" description="RRM" evidence="8">
    <location>
        <begin position="437"/>
        <end position="524"/>
    </location>
</feature>
<keyword evidence="5" id="KW-0508">mRNA splicing</keyword>
<dbReference type="GO" id="GO:0006376">
    <property type="term" value="P:mRNA splice site recognition"/>
    <property type="evidence" value="ECO:0007669"/>
    <property type="project" value="TreeGrafter"/>
</dbReference>
<reference evidence="9" key="2">
    <citation type="submission" date="2025-08" db="UniProtKB">
        <authorList>
            <consortium name="Ensembl"/>
        </authorList>
    </citation>
    <scope>IDENTIFICATION</scope>
</reference>
<dbReference type="InterPro" id="IPR003954">
    <property type="entry name" value="RRM_euk-type"/>
</dbReference>
<keyword evidence="3" id="KW-0507">mRNA processing</keyword>
<sequence length="534" mass="59608">MEQSIKDVLMKQTIKHQQTKMTSMQSSAQKQQALVIMCRVYVGSIYYDIDHHMIRDAFTPFGTIKSLDMSYDPITGKHKGYCFIDFEIPEAAHLAAEQMATRPLSLGPSRTIKVGRPSNIGQVTAIMEQLATEANRFNRVYISSIHPDLEENDLRSVFEAFGKILSCQLDRDMMTGKHRGYAFIEYETLQASMDAISSMNMFDLGGQYLRVGKAITPPSTHFELLSAPSSGTSTLPPAAALAAAAVTSKIMAQEAAHPHRAATNAAPGNFHYNIFIDVCFNGTALLPQPAAVLAANKPGVVTGRFSLESSSLFFENAMTLLLFMRSTLISYQLLIQYIYIIVTIIPQIQYLYHCKYYTTNTIFILFLLKGVIAYNCKIAQSKSINFYCKESFRKVNGKEILPTTAHTLSQQEGNMNISGSSQRHFLMQKLMRKVESTVMVLRNMVEVEDVDDDLEAEITEECGKFGCVKRVVIYQEKQGEEDGAPVIVKIFVEFSTEGECENAVTSLNNRWFGGKKVTANLYPQELYAANDLTG</sequence>
<reference evidence="10" key="1">
    <citation type="submission" date="2003-08" db="EMBL/GenBank/DDBJ databases">
        <authorList>
            <person name="Birren B."/>
            <person name="Nusbaum C."/>
            <person name="Abebe A."/>
            <person name="Abouelleil A."/>
            <person name="Adekoya E."/>
            <person name="Ait-zahra M."/>
            <person name="Allen N."/>
            <person name="Allen T."/>
            <person name="An P."/>
            <person name="Anderson M."/>
            <person name="Anderson S."/>
            <person name="Arachchi H."/>
            <person name="Armbruster J."/>
            <person name="Bachantsang P."/>
            <person name="Baldwin J."/>
            <person name="Barry A."/>
            <person name="Bayul T."/>
            <person name="Blitshsteyn B."/>
            <person name="Bloom T."/>
            <person name="Blye J."/>
            <person name="Boguslavskiy L."/>
            <person name="Borowsky M."/>
            <person name="Boukhgalter B."/>
            <person name="Brunache A."/>
            <person name="Butler J."/>
            <person name="Calixte N."/>
            <person name="Calvo S."/>
            <person name="Camarata J."/>
            <person name="Campo K."/>
            <person name="Chang J."/>
            <person name="Cheshatsang Y."/>
            <person name="Citroen M."/>
            <person name="Collymore A."/>
            <person name="Considine T."/>
            <person name="Cook A."/>
            <person name="Cooke P."/>
            <person name="Corum B."/>
            <person name="Cuomo C."/>
            <person name="David R."/>
            <person name="Dawoe T."/>
            <person name="Degray S."/>
            <person name="Dodge S."/>
            <person name="Dooley K."/>
            <person name="Dorje P."/>
            <person name="Dorjee K."/>
            <person name="Dorris L."/>
            <person name="Duffey N."/>
            <person name="Dupes A."/>
            <person name="Elkins T."/>
            <person name="Engels R."/>
            <person name="Erickson J."/>
            <person name="Farina A."/>
            <person name="Faro S."/>
            <person name="Ferreira P."/>
            <person name="Fischer H."/>
            <person name="Fitzgerald M."/>
            <person name="Foley K."/>
            <person name="Gage D."/>
            <person name="Galagan J."/>
            <person name="Gearin G."/>
            <person name="Gnerre S."/>
            <person name="Gnirke A."/>
            <person name="Goyette A."/>
            <person name="Graham J."/>
            <person name="Grandbois E."/>
            <person name="Gyaltsen K."/>
            <person name="Hafez N."/>
            <person name="Hagopian D."/>
            <person name="Hagos B."/>
            <person name="Hall J."/>
            <person name="Hatcher B."/>
            <person name="Heller A."/>
            <person name="Higgins H."/>
            <person name="Honan T."/>
            <person name="Horn A."/>
            <person name="Houde N."/>
            <person name="Hughes L."/>
            <person name="Hulme W."/>
            <person name="Husby E."/>
            <person name="Iliev I."/>
            <person name="Jaffe D."/>
            <person name="Jones C."/>
            <person name="Kamal M."/>
            <person name="Kamat A."/>
            <person name="Kamvysselis M."/>
            <person name="Karlsson E."/>
            <person name="Kells C."/>
            <person name="Kieu A."/>
            <person name="Kisner P."/>
            <person name="Kodira C."/>
            <person name="Kulbokas E."/>
            <person name="Labutti K."/>
            <person name="Lama D."/>
            <person name="Landers T."/>
            <person name="Leger J."/>
            <person name="Levine S."/>
            <person name="Lewis D."/>
            <person name="Lewis T."/>
            <person name="Lindblad-toh K."/>
            <person name="Liu X."/>
            <person name="Lokyitsang T."/>
            <person name="Lokyitsang Y."/>
            <person name="Lucien O."/>
            <person name="Lui A."/>
            <person name="Ma L.J."/>
            <person name="Mabbitt R."/>
            <person name="Macdonald J."/>
            <person name="Maclean C."/>
            <person name="Major J."/>
            <person name="Manning J."/>
            <person name="Marabella R."/>
            <person name="Maru K."/>
            <person name="Matthews C."/>
            <person name="Mauceli E."/>
            <person name="Mccarthy M."/>
            <person name="Mcdonough S."/>
            <person name="Mcghee T."/>
            <person name="Meldrim J."/>
            <person name="Meneus L."/>
            <person name="Mesirov J."/>
            <person name="Mihalev A."/>
            <person name="Mihova T."/>
            <person name="Mikkelsen T."/>
            <person name="Mlenga V."/>
            <person name="Moru K."/>
            <person name="Mozes J."/>
            <person name="Mulrain L."/>
            <person name="Munson G."/>
            <person name="Naylor J."/>
            <person name="Newes C."/>
            <person name="Nguyen C."/>
            <person name="Nguyen N."/>
            <person name="Nguyen T."/>
            <person name="Nicol R."/>
            <person name="Nielsen C."/>
            <person name="Nizzari M."/>
            <person name="Norbu C."/>
            <person name="Norbu N."/>
            <person name="O'donnell P."/>
            <person name="Okoawo O."/>
            <person name="O'leary S."/>
            <person name="Omotosho B."/>
            <person name="O'neill K."/>
            <person name="Osman S."/>
            <person name="Parker S."/>
            <person name="Perrin D."/>
            <person name="Phunkhang P."/>
            <person name="Piqani B."/>
            <person name="Purcell S."/>
            <person name="Rachupka T."/>
            <person name="Ramasamy U."/>
            <person name="Rameau R."/>
            <person name="Ray V."/>
            <person name="Raymond C."/>
            <person name="Retta R."/>
            <person name="Richardson S."/>
            <person name="Rise C."/>
            <person name="Rodriguez J."/>
            <person name="Rogers J."/>
            <person name="Rogov P."/>
            <person name="Rutman M."/>
            <person name="Schupbach R."/>
            <person name="Seaman C."/>
            <person name="Settipalli S."/>
            <person name="Sharpe T."/>
            <person name="Sheridan J."/>
            <person name="Sherpa N."/>
            <person name="Shi J."/>
            <person name="Smirnov S."/>
            <person name="Smith C."/>
            <person name="Sougnez C."/>
            <person name="Spencer B."/>
            <person name="Stalker J."/>
            <person name="Stange-thomann N."/>
            <person name="Stavropoulos S."/>
            <person name="Stetson K."/>
            <person name="Stone C."/>
            <person name="Stone S."/>
            <person name="Stubbs M."/>
            <person name="Talamas J."/>
            <person name="Tchuinga P."/>
            <person name="Tenzing P."/>
            <person name="Tesfaye S."/>
            <person name="Theodore J."/>
            <person name="Thoulutsang Y."/>
            <person name="Topham K."/>
            <person name="Towey S."/>
            <person name="Tsamla T."/>
            <person name="Tsomo N."/>
            <person name="Vallee D."/>
            <person name="Vassiliev H."/>
            <person name="Venkataraman V."/>
            <person name="Vinson J."/>
            <person name="Vo A."/>
            <person name="Wade C."/>
            <person name="Wang S."/>
            <person name="Wangchuk T."/>
            <person name="Wangdi T."/>
            <person name="Whittaker C."/>
            <person name="Wilkinson J."/>
            <person name="Wu Y."/>
            <person name="Wyman D."/>
            <person name="Yadav S."/>
            <person name="Yang S."/>
            <person name="Yang X."/>
            <person name="Yeager S."/>
            <person name="Yee E."/>
            <person name="Young G."/>
            <person name="Zainoun J."/>
            <person name="Zembeck L."/>
            <person name="Zimmer A."/>
            <person name="Zody M."/>
            <person name="Lander E."/>
        </authorList>
    </citation>
    <scope>NUCLEOTIDE SEQUENCE [LARGE SCALE GENOMIC DNA]</scope>
</reference>
<dbReference type="Ensembl" id="ENSCSAVT00000002395.1">
    <property type="protein sequence ID" value="ENSCSAVP00000002357.1"/>
    <property type="gene ID" value="ENSCSAVG00000001385.1"/>
</dbReference>
<comment type="subcellular location">
    <subcellularLocation>
        <location evidence="1">Nucleus</location>
    </subcellularLocation>
</comment>
<proteinExistence type="inferred from homology"/>
<dbReference type="InterPro" id="IPR012677">
    <property type="entry name" value="Nucleotide-bd_a/b_plait_sf"/>
</dbReference>
<dbReference type="GO" id="GO:0000381">
    <property type="term" value="P:regulation of alternative mRNA splicing, via spliceosome"/>
    <property type="evidence" value="ECO:0007669"/>
    <property type="project" value="InterPro"/>
</dbReference>
<evidence type="ECO:0000256" key="2">
    <source>
        <dbReference type="ARBA" id="ARBA00005987"/>
    </source>
</evidence>
<dbReference type="SMART" id="SM00361">
    <property type="entry name" value="RRM_1"/>
    <property type="match status" value="1"/>
</dbReference>
<dbReference type="GeneTree" id="ENSGT00940000155594"/>
<dbReference type="GO" id="GO:0003723">
    <property type="term" value="F:RNA binding"/>
    <property type="evidence" value="ECO:0007669"/>
    <property type="project" value="UniProtKB-UniRule"/>
</dbReference>
<accession>H2YAK9</accession>
<dbReference type="GO" id="GO:0071013">
    <property type="term" value="C:catalytic step 2 spliceosome"/>
    <property type="evidence" value="ECO:0007669"/>
    <property type="project" value="TreeGrafter"/>
</dbReference>
<dbReference type="PROSITE" id="PS50102">
    <property type="entry name" value="RRM"/>
    <property type="match status" value="3"/>
</dbReference>
<dbReference type="SMART" id="SM00360">
    <property type="entry name" value="RRM"/>
    <property type="match status" value="3"/>
</dbReference>
<evidence type="ECO:0000259" key="8">
    <source>
        <dbReference type="PROSITE" id="PS50102"/>
    </source>
</evidence>
<dbReference type="CDD" id="cd12371">
    <property type="entry name" value="RRM2_PUF60"/>
    <property type="match status" value="1"/>
</dbReference>
<feature type="domain" description="RRM" evidence="8">
    <location>
        <begin position="138"/>
        <end position="216"/>
    </location>
</feature>
<reference evidence="9" key="3">
    <citation type="submission" date="2025-09" db="UniProtKB">
        <authorList>
            <consortium name="Ensembl"/>
        </authorList>
    </citation>
    <scope>IDENTIFICATION</scope>
</reference>
<evidence type="ECO:0000256" key="3">
    <source>
        <dbReference type="ARBA" id="ARBA00022664"/>
    </source>
</evidence>
<dbReference type="NCBIfam" id="TIGR01645">
    <property type="entry name" value="half-pint"/>
    <property type="match status" value="1"/>
</dbReference>
<comment type="similarity">
    <text evidence="2">Belongs to the RRM half pint family.</text>
</comment>